<dbReference type="AlphaFoldDB" id="A0A1H7E4G9"/>
<keyword evidence="6 7" id="KW-0411">Iron-sulfur</keyword>
<dbReference type="EMBL" id="FNYE01000041">
    <property type="protein sequence ID" value="SEK08554.1"/>
    <property type="molecule type" value="Genomic_DNA"/>
</dbReference>
<accession>A0A1H7E4G9</accession>
<evidence type="ECO:0000256" key="6">
    <source>
        <dbReference type="ARBA" id="ARBA00023014"/>
    </source>
</evidence>
<dbReference type="RefSeq" id="WP_090872988.1">
    <property type="nucleotide sequence ID" value="NZ_FNYE01000041.1"/>
</dbReference>
<dbReference type="SUPFAM" id="SSF57652">
    <property type="entry name" value="HIPIP (high potential iron protein)"/>
    <property type="match status" value="1"/>
</dbReference>
<keyword evidence="4 7" id="KW-0249">Electron transport</keyword>
<evidence type="ECO:0000313" key="11">
    <source>
        <dbReference type="Proteomes" id="UP000198866"/>
    </source>
</evidence>
<dbReference type="Gene3D" id="4.10.490.10">
    <property type="entry name" value="High potential iron-sulphur protein"/>
    <property type="match status" value="1"/>
</dbReference>
<name>A0A1H7E4G9_9BURK</name>
<protein>
    <recommendedName>
        <fullName evidence="7">High-potential iron-sulfur protein</fullName>
        <shortName evidence="7">HiPIP</shortName>
    </recommendedName>
</protein>
<evidence type="ECO:0000256" key="4">
    <source>
        <dbReference type="ARBA" id="ARBA00022982"/>
    </source>
</evidence>
<dbReference type="GO" id="GO:0009055">
    <property type="term" value="F:electron transfer activity"/>
    <property type="evidence" value="ECO:0007669"/>
    <property type="project" value="InterPro"/>
</dbReference>
<dbReference type="InterPro" id="IPR000170">
    <property type="entry name" value="High_potential_FeS_prot"/>
</dbReference>
<evidence type="ECO:0000256" key="2">
    <source>
        <dbReference type="ARBA" id="ARBA00022485"/>
    </source>
</evidence>
<keyword evidence="3 7" id="KW-0479">Metal-binding</keyword>
<dbReference type="Proteomes" id="UP000198866">
    <property type="component" value="Unassembled WGS sequence"/>
</dbReference>
<comment type="similarity">
    <text evidence="7">Belongs to the high-potential iron-sulfur protein (HiPIP) family.</text>
</comment>
<dbReference type="PROSITE" id="PS51373">
    <property type="entry name" value="HIPIP"/>
    <property type="match status" value="1"/>
</dbReference>
<reference evidence="11" key="1">
    <citation type="submission" date="2016-10" db="EMBL/GenBank/DDBJ databases">
        <authorList>
            <person name="Varghese N."/>
            <person name="Submissions S."/>
        </authorList>
    </citation>
    <scope>NUCLEOTIDE SEQUENCE [LARGE SCALE GENOMIC DNA]</scope>
    <source>
        <strain evidence="11">LMG 26031</strain>
    </source>
</reference>
<gene>
    <name evidence="10" type="ORF">SAMN05192539_104144</name>
</gene>
<proteinExistence type="inferred from homology"/>
<organism evidence="10 11">
    <name type="scientific">Paraburkholderia diazotrophica</name>
    <dbReference type="NCBI Taxonomy" id="667676"/>
    <lineage>
        <taxon>Bacteria</taxon>
        <taxon>Pseudomonadati</taxon>
        <taxon>Pseudomonadota</taxon>
        <taxon>Betaproteobacteria</taxon>
        <taxon>Burkholderiales</taxon>
        <taxon>Burkholderiaceae</taxon>
        <taxon>Paraburkholderia</taxon>
    </lineage>
</organism>
<evidence type="ECO:0000313" key="10">
    <source>
        <dbReference type="EMBL" id="SEK08554.1"/>
    </source>
</evidence>
<feature type="signal peptide" evidence="8">
    <location>
        <begin position="1"/>
        <end position="22"/>
    </location>
</feature>
<evidence type="ECO:0000256" key="3">
    <source>
        <dbReference type="ARBA" id="ARBA00022723"/>
    </source>
</evidence>
<evidence type="ECO:0000256" key="5">
    <source>
        <dbReference type="ARBA" id="ARBA00023004"/>
    </source>
</evidence>
<evidence type="ECO:0000256" key="1">
    <source>
        <dbReference type="ARBA" id="ARBA00022448"/>
    </source>
</evidence>
<evidence type="ECO:0000256" key="8">
    <source>
        <dbReference type="SAM" id="SignalP"/>
    </source>
</evidence>
<keyword evidence="8" id="KW-0732">Signal</keyword>
<feature type="chain" id="PRO_5011674385" description="High-potential iron-sulfur protein" evidence="8">
    <location>
        <begin position="23"/>
        <end position="103"/>
    </location>
</feature>
<comment type="function">
    <text evidence="7">Specific class of high-redox-potential 4Fe-4S ferredoxins. Functions in anaerobic electron transport in most purple and in some other photosynthetic bacteria and in at least one genus (Paracoccus) of halophilic, denitrifying bacteria.</text>
</comment>
<dbReference type="InterPro" id="IPR036369">
    <property type="entry name" value="HIPIP_sf"/>
</dbReference>
<dbReference type="PROSITE" id="PS51318">
    <property type="entry name" value="TAT"/>
    <property type="match status" value="1"/>
</dbReference>
<keyword evidence="5 7" id="KW-0408">Iron</keyword>
<dbReference type="GO" id="GO:0051539">
    <property type="term" value="F:4 iron, 4 sulfur cluster binding"/>
    <property type="evidence" value="ECO:0007669"/>
    <property type="project" value="UniProtKB-KW"/>
</dbReference>
<sequence>MPISRRRFMIFAASVASTTALSTESRADAPVLAENDPTAQALGYKTDAAKVDKTRFPHYQTGQTCANCQLYQGKPGSAMGPCPTYGGKLVDAKGWCNAYVKKT</sequence>
<keyword evidence="2 7" id="KW-0004">4Fe-4S</keyword>
<evidence type="ECO:0000259" key="9">
    <source>
        <dbReference type="PROSITE" id="PS51373"/>
    </source>
</evidence>
<feature type="domain" description="High potential iron-sulfur proteins family profile" evidence="9">
    <location>
        <begin position="26"/>
        <end position="103"/>
    </location>
</feature>
<dbReference type="GO" id="GO:0019646">
    <property type="term" value="P:aerobic electron transport chain"/>
    <property type="evidence" value="ECO:0007669"/>
    <property type="project" value="InterPro"/>
</dbReference>
<dbReference type="STRING" id="667676.SAMN05192539_104144"/>
<evidence type="ECO:0000256" key="7">
    <source>
        <dbReference type="RuleBase" id="RU000620"/>
    </source>
</evidence>
<keyword evidence="1 7" id="KW-0813">Transport</keyword>
<dbReference type="InterPro" id="IPR006311">
    <property type="entry name" value="TAT_signal"/>
</dbReference>
<dbReference type="OrthoDB" id="5298540at2"/>
<comment type="subunit">
    <text evidence="7">Homodimer.</text>
</comment>
<dbReference type="Pfam" id="PF01355">
    <property type="entry name" value="HIPIP"/>
    <property type="match status" value="1"/>
</dbReference>
<keyword evidence="11" id="KW-1185">Reference proteome</keyword>
<dbReference type="GO" id="GO:0046872">
    <property type="term" value="F:metal ion binding"/>
    <property type="evidence" value="ECO:0007669"/>
    <property type="project" value="UniProtKB-KW"/>
</dbReference>